<dbReference type="Proteomes" id="UP000293162">
    <property type="component" value="Unassembled WGS sequence"/>
</dbReference>
<dbReference type="OrthoDB" id="9786141at2"/>
<proteinExistence type="predicted"/>
<dbReference type="InterPro" id="IPR015797">
    <property type="entry name" value="NUDIX_hydrolase-like_dom_sf"/>
</dbReference>
<comment type="caution">
    <text evidence="4">The sequence shown here is derived from an EMBL/GenBank/DDBJ whole genome shotgun (WGS) entry which is preliminary data.</text>
</comment>
<feature type="domain" description="Nudix hydrolase" evidence="3">
    <location>
        <begin position="13"/>
        <end position="167"/>
    </location>
</feature>
<dbReference type="SUPFAM" id="SSF55811">
    <property type="entry name" value="Nudix"/>
    <property type="match status" value="1"/>
</dbReference>
<dbReference type="Pfam" id="PF00293">
    <property type="entry name" value="NUDIX"/>
    <property type="match status" value="1"/>
</dbReference>
<dbReference type="Pfam" id="PF21906">
    <property type="entry name" value="WHD_NrtR"/>
    <property type="match status" value="1"/>
</dbReference>
<dbReference type="InterPro" id="IPR036390">
    <property type="entry name" value="WH_DNA-bd_sf"/>
</dbReference>
<sequence>MDPKLKAYFESTLKEVSIDCVIFGFHEGELKVLLLKWKGTEGWSLPGGKIYLEESVNDAAVRILQERTGLKEIFLQQFYTFGGNDRYKNMDKAALFRKLEWAFGADFYDEKYMKRHVSLGYMALVEFEQVVATPDWYTDECMWCEISAIPELLFDHNEMVEVALKALRRQLSYQPIGYNLLPEKFTMPELQRLYETILGKQLDRRNFQKLMLSYDILEKLPEKRTGGAFKAPFLYRFDKEKYDRAMREEILFAI</sequence>
<protein>
    <submittedName>
        <fullName evidence="4">NUDIX domain-containing protein</fullName>
    </submittedName>
</protein>
<dbReference type="PROSITE" id="PS51462">
    <property type="entry name" value="NUDIX"/>
    <property type="match status" value="1"/>
</dbReference>
<evidence type="ECO:0000256" key="2">
    <source>
        <dbReference type="ARBA" id="ARBA00022801"/>
    </source>
</evidence>
<evidence type="ECO:0000313" key="5">
    <source>
        <dbReference type="Proteomes" id="UP000293162"/>
    </source>
</evidence>
<dbReference type="AlphaFoldDB" id="A0A4Q5LUH1"/>
<dbReference type="InterPro" id="IPR000086">
    <property type="entry name" value="NUDIX_hydrolase_dom"/>
</dbReference>
<organism evidence="4 5">
    <name type="scientific">Emticicia agri</name>
    <dbReference type="NCBI Taxonomy" id="2492393"/>
    <lineage>
        <taxon>Bacteria</taxon>
        <taxon>Pseudomonadati</taxon>
        <taxon>Bacteroidota</taxon>
        <taxon>Cytophagia</taxon>
        <taxon>Cytophagales</taxon>
        <taxon>Leadbetterellaceae</taxon>
        <taxon>Emticicia</taxon>
    </lineage>
</organism>
<reference evidence="4 5" key="1">
    <citation type="submission" date="2019-02" db="EMBL/GenBank/DDBJ databases">
        <title>Bacterial novel species Emticicia sp. 17J42-9 isolated from soil.</title>
        <authorList>
            <person name="Jung H.-Y."/>
        </authorList>
    </citation>
    <scope>NUCLEOTIDE SEQUENCE [LARGE SCALE GENOMIC DNA]</scope>
    <source>
        <strain evidence="4 5">17J42-9</strain>
    </source>
</reference>
<dbReference type="GO" id="GO:0016787">
    <property type="term" value="F:hydrolase activity"/>
    <property type="evidence" value="ECO:0007669"/>
    <property type="project" value="UniProtKB-KW"/>
</dbReference>
<keyword evidence="5" id="KW-1185">Reference proteome</keyword>
<dbReference type="CDD" id="cd18873">
    <property type="entry name" value="NUDIX_NadM_like"/>
    <property type="match status" value="1"/>
</dbReference>
<dbReference type="EMBL" id="SEWF01000050">
    <property type="protein sequence ID" value="RYU93262.1"/>
    <property type="molecule type" value="Genomic_DNA"/>
</dbReference>
<gene>
    <name evidence="4" type="ORF">EWM59_22950</name>
</gene>
<dbReference type="Gene3D" id="1.10.10.10">
    <property type="entry name" value="Winged helix-like DNA-binding domain superfamily/Winged helix DNA-binding domain"/>
    <property type="match status" value="1"/>
</dbReference>
<dbReference type="SUPFAM" id="SSF46785">
    <property type="entry name" value="Winged helix' DNA-binding domain"/>
    <property type="match status" value="1"/>
</dbReference>
<dbReference type="InterPro" id="IPR036388">
    <property type="entry name" value="WH-like_DNA-bd_sf"/>
</dbReference>
<dbReference type="Gene3D" id="3.90.79.10">
    <property type="entry name" value="Nucleoside Triphosphate Pyrophosphohydrolase"/>
    <property type="match status" value="1"/>
</dbReference>
<dbReference type="InterPro" id="IPR054105">
    <property type="entry name" value="WHD_NrtR"/>
</dbReference>
<keyword evidence="2" id="KW-0378">Hydrolase</keyword>
<evidence type="ECO:0000259" key="3">
    <source>
        <dbReference type="PROSITE" id="PS51462"/>
    </source>
</evidence>
<accession>A0A4Q5LUH1</accession>
<comment type="cofactor">
    <cofactor evidence="1">
        <name>Mg(2+)</name>
        <dbReference type="ChEBI" id="CHEBI:18420"/>
    </cofactor>
</comment>
<name>A0A4Q5LUH1_9BACT</name>
<evidence type="ECO:0000256" key="1">
    <source>
        <dbReference type="ARBA" id="ARBA00001946"/>
    </source>
</evidence>
<evidence type="ECO:0000313" key="4">
    <source>
        <dbReference type="EMBL" id="RYU93262.1"/>
    </source>
</evidence>
<dbReference type="PANTHER" id="PTHR43046">
    <property type="entry name" value="GDP-MANNOSE MANNOSYL HYDROLASE"/>
    <property type="match status" value="1"/>
</dbReference>
<dbReference type="RefSeq" id="WP_130023594.1">
    <property type="nucleotide sequence ID" value="NZ_SEWF01000050.1"/>
</dbReference>
<dbReference type="PANTHER" id="PTHR43046:SF2">
    <property type="entry name" value="8-OXO-DGTP DIPHOSPHATASE-RELATED"/>
    <property type="match status" value="1"/>
</dbReference>